<accession>A0A6J5PS00</accession>
<protein>
    <submittedName>
        <fullName evidence="2">Uncharacterized protein</fullName>
    </submittedName>
</protein>
<feature type="region of interest" description="Disordered" evidence="1">
    <location>
        <begin position="336"/>
        <end position="356"/>
    </location>
</feature>
<name>A0A6J5PS00_9CAUD</name>
<evidence type="ECO:0000313" key="2">
    <source>
        <dbReference type="EMBL" id="CAB4174649.1"/>
    </source>
</evidence>
<evidence type="ECO:0000256" key="1">
    <source>
        <dbReference type="SAM" id="MobiDB-lite"/>
    </source>
</evidence>
<organism evidence="2">
    <name type="scientific">uncultured Caudovirales phage</name>
    <dbReference type="NCBI Taxonomy" id="2100421"/>
    <lineage>
        <taxon>Viruses</taxon>
        <taxon>Duplodnaviria</taxon>
        <taxon>Heunggongvirae</taxon>
        <taxon>Uroviricota</taxon>
        <taxon>Caudoviricetes</taxon>
        <taxon>Peduoviridae</taxon>
        <taxon>Maltschvirus</taxon>
        <taxon>Maltschvirus maltsch</taxon>
    </lineage>
</organism>
<reference evidence="2" key="1">
    <citation type="submission" date="2020-05" db="EMBL/GenBank/DDBJ databases">
        <authorList>
            <person name="Chiriac C."/>
            <person name="Salcher M."/>
            <person name="Ghai R."/>
            <person name="Kavagutti S V."/>
        </authorList>
    </citation>
    <scope>NUCLEOTIDE SEQUENCE</scope>
</reference>
<dbReference type="EMBL" id="LR797195">
    <property type="protein sequence ID" value="CAB4193138.1"/>
    <property type="molecule type" value="Genomic_DNA"/>
</dbReference>
<proteinExistence type="predicted"/>
<sequence length="480" mass="53096">MSYLLDYSNWTRLFEQATADTSSVEKAMIDWWTKRSDKEESAKKSLEYWNGQIDQTKLKYTDNLITHLTTLSKVNTVFNKDTINRVLDYVTKQKAAGVNIMSIDPTKSTLSLLLSTISKLSTNAQMWANTKNSTDTDVKEFNKPESFTQISKILESNKKIMVAMTPQDKADVVAKITKLAAVHAKNKGESVEESINNALTLWLRPVTGTSTVTKTAGTPNEIVNYEFSYPDKGKPEDALMQNFFDDNESVPTPEQVENFTNLVKTAISEVTKSGATITGISYYAGGITSKVGTKYLGQGKMDTAWKSENNIPLVNDRIKNLNEVVLKALTDNTPVGTDISKGSDESSPNTGPGWYEYSTKNSEGSSVYTYGPLYEAARKTNRSMSPKEFYVKRDTDSNIKAEYDEVFGKYRGSYGAFTITAESSSTEPSDTIEISASGKWNISIGWKYREPFKFNFKLGASGGGGKVFAGGASPTDCWNN</sequence>
<dbReference type="EMBL" id="LR796916">
    <property type="protein sequence ID" value="CAB4174649.1"/>
    <property type="molecule type" value="Genomic_DNA"/>
</dbReference>
<gene>
    <name evidence="3" type="ORF">UFOVP1247_26</name>
    <name evidence="2" type="ORF">UFOVP970_66</name>
</gene>
<evidence type="ECO:0000313" key="3">
    <source>
        <dbReference type="EMBL" id="CAB4193138.1"/>
    </source>
</evidence>